<protein>
    <submittedName>
        <fullName evidence="1">Uncharacterized protein</fullName>
    </submittedName>
</protein>
<dbReference type="Proteomes" id="UP001372338">
    <property type="component" value="Unassembled WGS sequence"/>
</dbReference>
<sequence>MNYKLAEDLDALPIWVFNNGISHTDEVDTSIISPFVQIYTGASNMFSRANAFDGASRSGPKYAVIGNNAGTGSLLAAIAEAGFLIGLEKNSVKIRFYEGRVSQGSLRGTPVIFKVYPGKRAAGAEADMLAANELNAHSFLQWLAFRDNGKYSATDYAKRASERVSRDQALRESSSWNRFE</sequence>
<dbReference type="PANTHER" id="PTHR36796:SF1">
    <property type="entry name" value="PROTEIN KINASE SUPERFAMILY PROTEIN"/>
    <property type="match status" value="1"/>
</dbReference>
<gene>
    <name evidence="1" type="ORF">RIF29_38384</name>
</gene>
<name>A0AAN9DZL6_CROPI</name>
<comment type="caution">
    <text evidence="1">The sequence shown here is derived from an EMBL/GenBank/DDBJ whole genome shotgun (WGS) entry which is preliminary data.</text>
</comment>
<keyword evidence="2" id="KW-1185">Reference proteome</keyword>
<proteinExistence type="predicted"/>
<reference evidence="1 2" key="1">
    <citation type="submission" date="2024-01" db="EMBL/GenBank/DDBJ databases">
        <title>The genomes of 5 underutilized Papilionoideae crops provide insights into root nodulation and disease resistanc.</title>
        <authorList>
            <person name="Yuan L."/>
        </authorList>
    </citation>
    <scope>NUCLEOTIDE SEQUENCE [LARGE SCALE GENOMIC DNA]</scope>
    <source>
        <strain evidence="1">ZHUSHIDOU_FW_LH</strain>
        <tissue evidence="1">Leaf</tissue>
    </source>
</reference>
<dbReference type="GO" id="GO:0009507">
    <property type="term" value="C:chloroplast"/>
    <property type="evidence" value="ECO:0007669"/>
    <property type="project" value="TreeGrafter"/>
</dbReference>
<dbReference type="EMBL" id="JAYWIO010000008">
    <property type="protein sequence ID" value="KAK7243579.1"/>
    <property type="molecule type" value="Genomic_DNA"/>
</dbReference>
<accession>A0AAN9DZL6</accession>
<evidence type="ECO:0000313" key="1">
    <source>
        <dbReference type="EMBL" id="KAK7243579.1"/>
    </source>
</evidence>
<dbReference type="AlphaFoldDB" id="A0AAN9DZL6"/>
<evidence type="ECO:0000313" key="2">
    <source>
        <dbReference type="Proteomes" id="UP001372338"/>
    </source>
</evidence>
<dbReference type="PANTHER" id="PTHR36796">
    <property type="entry name" value="PROTEIN KINASE SUPERFAMILY PROTEIN"/>
    <property type="match status" value="1"/>
</dbReference>
<organism evidence="1 2">
    <name type="scientific">Crotalaria pallida</name>
    <name type="common">Smooth rattlebox</name>
    <name type="synonym">Crotalaria striata</name>
    <dbReference type="NCBI Taxonomy" id="3830"/>
    <lineage>
        <taxon>Eukaryota</taxon>
        <taxon>Viridiplantae</taxon>
        <taxon>Streptophyta</taxon>
        <taxon>Embryophyta</taxon>
        <taxon>Tracheophyta</taxon>
        <taxon>Spermatophyta</taxon>
        <taxon>Magnoliopsida</taxon>
        <taxon>eudicotyledons</taxon>
        <taxon>Gunneridae</taxon>
        <taxon>Pentapetalae</taxon>
        <taxon>rosids</taxon>
        <taxon>fabids</taxon>
        <taxon>Fabales</taxon>
        <taxon>Fabaceae</taxon>
        <taxon>Papilionoideae</taxon>
        <taxon>50 kb inversion clade</taxon>
        <taxon>genistoids sensu lato</taxon>
        <taxon>core genistoids</taxon>
        <taxon>Crotalarieae</taxon>
        <taxon>Crotalaria</taxon>
    </lineage>
</organism>